<feature type="domain" description="TonB-dependent receptor-like beta-barrel" evidence="14">
    <location>
        <begin position="283"/>
        <end position="742"/>
    </location>
</feature>
<dbReference type="EMBL" id="CP031222">
    <property type="protein sequence ID" value="AXI04510.1"/>
    <property type="molecule type" value="Genomic_DNA"/>
</dbReference>
<dbReference type="InterPro" id="IPR000531">
    <property type="entry name" value="Beta-barrel_TonB"/>
</dbReference>
<dbReference type="Pfam" id="PF00593">
    <property type="entry name" value="TonB_dep_Rec_b-barrel"/>
    <property type="match status" value="1"/>
</dbReference>
<dbReference type="GO" id="GO:0015344">
    <property type="term" value="F:siderophore uptake transmembrane transporter activity"/>
    <property type="evidence" value="ECO:0007669"/>
    <property type="project" value="TreeGrafter"/>
</dbReference>
<evidence type="ECO:0000256" key="9">
    <source>
        <dbReference type="ARBA" id="ARBA00023077"/>
    </source>
</evidence>
<evidence type="ECO:0000256" key="1">
    <source>
        <dbReference type="ARBA" id="ARBA00004571"/>
    </source>
</evidence>
<keyword evidence="2 12" id="KW-0813">Transport</keyword>
<dbReference type="AlphaFoldDB" id="A0A345PB51"/>
<evidence type="ECO:0000256" key="8">
    <source>
        <dbReference type="ARBA" id="ARBA00023065"/>
    </source>
</evidence>
<dbReference type="InterPro" id="IPR039426">
    <property type="entry name" value="TonB-dep_rcpt-like"/>
</dbReference>
<dbReference type="Gene3D" id="2.170.130.10">
    <property type="entry name" value="TonB-dependent receptor, plug domain"/>
    <property type="match status" value="1"/>
</dbReference>
<dbReference type="PANTHER" id="PTHR32552:SF89">
    <property type="entry name" value="CATECHOLATE SIDEROPHORE RECEPTOR FIU"/>
    <property type="match status" value="1"/>
</dbReference>
<evidence type="ECO:0000256" key="6">
    <source>
        <dbReference type="ARBA" id="ARBA00022729"/>
    </source>
</evidence>
<accession>A0A345PB51</accession>
<keyword evidence="6" id="KW-0732">Signal</keyword>
<evidence type="ECO:0000256" key="3">
    <source>
        <dbReference type="ARBA" id="ARBA00022452"/>
    </source>
</evidence>
<evidence type="ECO:0000256" key="7">
    <source>
        <dbReference type="ARBA" id="ARBA00023004"/>
    </source>
</evidence>
<name>A0A345PB51_9GAMM</name>
<keyword evidence="11 12" id="KW-0998">Cell outer membrane</keyword>
<keyword evidence="15" id="KW-0675">Receptor</keyword>
<dbReference type="Gene3D" id="2.40.170.20">
    <property type="entry name" value="TonB-dependent receptor, beta-barrel domain"/>
    <property type="match status" value="1"/>
</dbReference>
<keyword evidence="10 12" id="KW-0472">Membrane</keyword>
<evidence type="ECO:0000256" key="5">
    <source>
        <dbReference type="ARBA" id="ARBA00022692"/>
    </source>
</evidence>
<evidence type="ECO:0000256" key="13">
    <source>
        <dbReference type="SAM" id="MobiDB-lite"/>
    </source>
</evidence>
<dbReference type="KEGG" id="mbah:HYN46_03545"/>
<organism evidence="15 16">
    <name type="scientific">Aquirhabdus parva</name>
    <dbReference type="NCBI Taxonomy" id="2283318"/>
    <lineage>
        <taxon>Bacteria</taxon>
        <taxon>Pseudomonadati</taxon>
        <taxon>Pseudomonadota</taxon>
        <taxon>Gammaproteobacteria</taxon>
        <taxon>Moraxellales</taxon>
        <taxon>Moraxellaceae</taxon>
        <taxon>Aquirhabdus</taxon>
    </lineage>
</organism>
<proteinExistence type="inferred from homology"/>
<evidence type="ECO:0000313" key="15">
    <source>
        <dbReference type="EMBL" id="AXI04510.1"/>
    </source>
</evidence>
<protein>
    <submittedName>
        <fullName evidence="15">TonB-dependent receptor</fullName>
    </submittedName>
</protein>
<keyword evidence="4" id="KW-0410">Iron transport</keyword>
<dbReference type="PANTHER" id="PTHR32552">
    <property type="entry name" value="FERRICHROME IRON RECEPTOR-RELATED"/>
    <property type="match status" value="1"/>
</dbReference>
<evidence type="ECO:0000256" key="12">
    <source>
        <dbReference type="PROSITE-ProRule" id="PRU01360"/>
    </source>
</evidence>
<keyword evidence="5 12" id="KW-0812">Transmembrane</keyword>
<keyword evidence="16" id="KW-1185">Reference proteome</keyword>
<dbReference type="SUPFAM" id="SSF56935">
    <property type="entry name" value="Porins"/>
    <property type="match status" value="1"/>
</dbReference>
<dbReference type="Proteomes" id="UP000253940">
    <property type="component" value="Chromosome"/>
</dbReference>
<keyword evidence="7" id="KW-0408">Iron</keyword>
<evidence type="ECO:0000256" key="11">
    <source>
        <dbReference type="ARBA" id="ARBA00023237"/>
    </source>
</evidence>
<feature type="compositionally biased region" description="Polar residues" evidence="13">
    <location>
        <begin position="18"/>
        <end position="44"/>
    </location>
</feature>
<dbReference type="OrthoDB" id="9760620at2"/>
<keyword evidence="8" id="KW-0406">Ion transport</keyword>
<evidence type="ECO:0000313" key="16">
    <source>
        <dbReference type="Proteomes" id="UP000253940"/>
    </source>
</evidence>
<keyword evidence="9" id="KW-0798">TonB box</keyword>
<evidence type="ECO:0000256" key="10">
    <source>
        <dbReference type="ARBA" id="ARBA00023136"/>
    </source>
</evidence>
<dbReference type="GO" id="GO:0009279">
    <property type="term" value="C:cell outer membrane"/>
    <property type="evidence" value="ECO:0007669"/>
    <property type="project" value="UniProtKB-SubCell"/>
</dbReference>
<reference evidence="15 16" key="1">
    <citation type="submission" date="2018-07" db="EMBL/GenBank/DDBJ databases">
        <title>Genome sequencing of Moraxellaceae gen. HYN0046.</title>
        <authorList>
            <person name="Kim M."/>
            <person name="Yi H."/>
        </authorList>
    </citation>
    <scope>NUCLEOTIDE SEQUENCE [LARGE SCALE GENOMIC DNA]</scope>
    <source>
        <strain evidence="15 16">HYN0046</strain>
    </source>
</reference>
<dbReference type="InterPro" id="IPR037066">
    <property type="entry name" value="Plug_dom_sf"/>
</dbReference>
<gene>
    <name evidence="15" type="ORF">HYN46_03545</name>
</gene>
<dbReference type="PROSITE" id="PS52016">
    <property type="entry name" value="TONB_DEPENDENT_REC_3"/>
    <property type="match status" value="1"/>
</dbReference>
<evidence type="ECO:0000259" key="14">
    <source>
        <dbReference type="Pfam" id="PF00593"/>
    </source>
</evidence>
<keyword evidence="3 12" id="KW-1134">Transmembrane beta strand</keyword>
<evidence type="ECO:0000256" key="4">
    <source>
        <dbReference type="ARBA" id="ARBA00022496"/>
    </source>
</evidence>
<comment type="subcellular location">
    <subcellularLocation>
        <location evidence="1 12">Cell outer membrane</location>
        <topology evidence="1 12">Multi-pass membrane protein</topology>
    </subcellularLocation>
</comment>
<feature type="region of interest" description="Disordered" evidence="13">
    <location>
        <begin position="15"/>
        <end position="44"/>
    </location>
</feature>
<sequence length="777" mass="85761">MVASVLSSTQYCAAEANNPDSTSSQGRTIINDSPPSDSNADQSVNDNAVVVVGRRVTDASLAIGFNQNHNTSAITQKALLSAPAGISGLKMLESLPGFNVQSNDALGLYEFGNSVSVRAFNFQQIGFVVDGIPLGRSDQFGGSPIFRYVDNENTARVVASTGTGDVSAPSYASLGPIVEYTTTNPAKKSGATVSETLGSDNLRRSFVKLESGEYDGLSAYASFSKINSDLWRGAGTIDRKHAEGKVRFQSDSGHDLTFKVVYNDFYDHDVPSVTYAQYLGQANDPFGRSGRDFGYLGEVPNLPVTVPNIKYSNPNYNQYYQQAINQRHDVLYGLSDQFDVTSNIKNVTTLYYEDKEGYGVSPEAYATSLKNYTAEKNIIQGLYAPQGLQYGLSTISGDRWGGRTAFVWNAGAHQVEAGAWLERDEYHRTQARYNLEGGNPAGEPLLNQPVHLQRDYQSTRDTLQLNLKDTWSLLADRLKLDFGVKSLNLDYDIHGFRNPNDYINQRQPTLSASWVNHFLPQIGAVYNLTPHTQAFGSWSKTLALPRSADDVFSQSGPTVPTPEAETAQNFELGYRINQSTYNLSLASYFTQFDHRIQPYASPVPGSTTTETWYQNIGTTNAYGLEFTGRWKPELLNNRVVLSSNLSYNVARLKDNLPTLTIADNRMPDSPTWIAQLAATYEVNPWAVVNVSTRYLGKRYTNLTNSETVPSFSVVNAYVDLGYDSFKIGALSHIKLRFNVDNLFDKRYLGTIYTTVNTPATFLPGPARTLQATLTARF</sequence>
<comment type="similarity">
    <text evidence="12">Belongs to the TonB-dependent receptor family.</text>
</comment>
<evidence type="ECO:0000256" key="2">
    <source>
        <dbReference type="ARBA" id="ARBA00022448"/>
    </source>
</evidence>
<dbReference type="InterPro" id="IPR036942">
    <property type="entry name" value="Beta-barrel_TonB_sf"/>
</dbReference>